<reference evidence="3 4" key="1">
    <citation type="journal article" date="2020" name="ISME J.">
        <title>Uncovering the hidden diversity of litter-decomposition mechanisms in mushroom-forming fungi.</title>
        <authorList>
            <person name="Floudas D."/>
            <person name="Bentzer J."/>
            <person name="Ahren D."/>
            <person name="Johansson T."/>
            <person name="Persson P."/>
            <person name="Tunlid A."/>
        </authorList>
    </citation>
    <scope>NUCLEOTIDE SEQUENCE [LARGE SCALE GENOMIC DNA]</scope>
    <source>
        <strain evidence="3 4">CBS 101986</strain>
    </source>
</reference>
<sequence length="1147" mass="122162">MSTTTMHFGPEWMRTKHQPLSRSQPPASPPLTSATAGLGLSTYSTLVSATPPSASEAGDDAHPFRYSKDELLRIYQEGGGKGGLGLEVERWEGVVREPGIEPVALREMSETEKKLFAGPLNSEIRRRASQSTDFLSPLNTTGLERPRLPHSVSSSTNSPLRERFGALKRRDSSTTGNADSLMLNLPRKPSLSALQSPGLSSPREASPRTRVGYTNFDGVLNNADSWAARRRSSEATSKPGTAPIREGEIQKASGIQEEKEDSPQTLSSRGEDQPAFASSSPHLQNEQAQQHPAAVGGTAAGNGIQNNLPQDATSTANAPTLGDIGPPPGLIDFAAVEWSYKDPTGQIQGPFRADLMQKWYDDGYFTPDLPMKRIRYDTNWTTVQELLSRANGGNIFLTPPAPAGSINHGSPLQSYPSSDNVFNEPFQPSPIRTLRASALDSYYAGSAPSDSPSPSFGSSQYGNPSPDPSFGGREAKPYYSGDPTSRFAALNIQDHAPFNGGRMMNTDYQQHQGPSFGNFIGERDIGYNGYYNGHPVPQDPWMMHPNTAASPLYMGGREGRPGTIQNDLHGRPFGQGSPFVNDGMAAFNNHLPSNAVESYPQYGFLGQGSFQAAPEQQHYPTSELNGNGPARASTLGFRGVNDEIVASPTPQHDTAMPAVSSPWKTVVEPVQTSQTVAAPVAFAPVINTTSIPLHSPWGPVEDIPPQTSEATVVPITLPTDTEGGTSEAVAAPKLVPESQIPPSHALETVEPILEETPSPSEEVAKPTQPSGKASRKSTQVVQPPAPVPEPTFPDASPAPVALKAPWAKEDEGKKKKNAAPSFSLREIQEAEAQKLEAKKAAERDKERLARASVVTDSKEDTQPFIASWGLPTSQAGGRGSTPLREAAPVPTPASVATPVWTTPAKAPAVKKTMKEIQEEEETRKKLATKEALASVAAVKRGYAETTTKVAVAPPLSSSANNVWTTVGPSGKASSPAAAPVRPGAQVTPGLAAASSSSVAKVANVPQQRTVASSALKTRPAVVNDVPEAPSHDFLKWVSDSLKGLNSSVNVEEIISMLLSFPLDPDPSTVEIISDTIYSNSTTLDGRRFASEFVAKRKADVRSKHTSTPGKASAKPVSIADVVKATPKATQPEWGFKVVNKKKKGNRA</sequence>
<evidence type="ECO:0000256" key="1">
    <source>
        <dbReference type="SAM" id="MobiDB-lite"/>
    </source>
</evidence>
<feature type="compositionally biased region" description="Low complexity" evidence="1">
    <location>
        <begin position="444"/>
        <end position="459"/>
    </location>
</feature>
<feature type="compositionally biased region" description="Basic and acidic residues" evidence="1">
    <location>
        <begin position="160"/>
        <end position="172"/>
    </location>
</feature>
<dbReference type="AlphaFoldDB" id="A0A8H5EUD8"/>
<feature type="domain" description="GYF" evidence="2">
    <location>
        <begin position="335"/>
        <end position="387"/>
    </location>
</feature>
<evidence type="ECO:0000313" key="3">
    <source>
        <dbReference type="EMBL" id="KAF5312343.1"/>
    </source>
</evidence>
<feature type="compositionally biased region" description="Polar residues" evidence="1">
    <location>
        <begin position="407"/>
        <end position="421"/>
    </location>
</feature>
<accession>A0A8H5EUD8</accession>
<dbReference type="InterPro" id="IPR003169">
    <property type="entry name" value="GYF"/>
</dbReference>
<feature type="compositionally biased region" description="Basic and acidic residues" evidence="1">
    <location>
        <begin position="912"/>
        <end position="928"/>
    </location>
</feature>
<dbReference type="OrthoDB" id="6415790at2759"/>
<feature type="region of interest" description="Disordered" evidence="1">
    <location>
        <begin position="754"/>
        <end position="928"/>
    </location>
</feature>
<dbReference type="InterPro" id="IPR035445">
    <property type="entry name" value="GYF-like_dom_sf"/>
</dbReference>
<feature type="region of interest" description="Disordered" evidence="1">
    <location>
        <begin position="401"/>
        <end position="427"/>
    </location>
</feature>
<dbReference type="SMART" id="SM00444">
    <property type="entry name" value="GYF"/>
    <property type="match status" value="1"/>
</dbReference>
<dbReference type="SUPFAM" id="SSF55277">
    <property type="entry name" value="GYF domain"/>
    <property type="match status" value="1"/>
</dbReference>
<feature type="compositionally biased region" description="Polar residues" evidence="1">
    <location>
        <begin position="303"/>
        <end position="318"/>
    </location>
</feature>
<dbReference type="Proteomes" id="UP000567179">
    <property type="component" value="Unassembled WGS sequence"/>
</dbReference>
<feature type="compositionally biased region" description="Polar residues" evidence="1">
    <location>
        <begin position="276"/>
        <end position="290"/>
    </location>
</feature>
<dbReference type="PANTHER" id="PTHR14445:SF36">
    <property type="entry name" value="FI03272P-RELATED"/>
    <property type="match status" value="1"/>
</dbReference>
<keyword evidence="4" id="KW-1185">Reference proteome</keyword>
<proteinExistence type="predicted"/>
<feature type="region of interest" description="Disordered" evidence="1">
    <location>
        <begin position="444"/>
        <end position="482"/>
    </location>
</feature>
<feature type="region of interest" description="Disordered" evidence="1">
    <location>
        <begin position="127"/>
        <end position="325"/>
    </location>
</feature>
<feature type="compositionally biased region" description="Polar residues" evidence="1">
    <location>
        <begin position="129"/>
        <end position="142"/>
    </location>
</feature>
<dbReference type="PROSITE" id="PS50829">
    <property type="entry name" value="GYF"/>
    <property type="match status" value="1"/>
</dbReference>
<dbReference type="GO" id="GO:0005829">
    <property type="term" value="C:cytosol"/>
    <property type="evidence" value="ECO:0007669"/>
    <property type="project" value="TreeGrafter"/>
</dbReference>
<gene>
    <name evidence="3" type="ORF">D9619_003116</name>
</gene>
<dbReference type="InterPro" id="IPR051640">
    <property type="entry name" value="GRB10-interact_GYF"/>
</dbReference>
<feature type="compositionally biased region" description="Basic and acidic residues" evidence="1">
    <location>
        <begin position="826"/>
        <end position="849"/>
    </location>
</feature>
<dbReference type="Pfam" id="PF02213">
    <property type="entry name" value="GYF"/>
    <property type="match status" value="1"/>
</dbReference>
<name>A0A8H5EUD8_9AGAR</name>
<feature type="compositionally biased region" description="Low complexity" evidence="1">
    <location>
        <begin position="886"/>
        <end position="904"/>
    </location>
</feature>
<comment type="caution">
    <text evidence="3">The sequence shown here is derived from an EMBL/GenBank/DDBJ whole genome shotgun (WGS) entry which is preliminary data.</text>
</comment>
<evidence type="ECO:0000313" key="4">
    <source>
        <dbReference type="Proteomes" id="UP000567179"/>
    </source>
</evidence>
<dbReference type="Gene3D" id="3.30.1490.40">
    <property type="match status" value="1"/>
</dbReference>
<evidence type="ECO:0000259" key="2">
    <source>
        <dbReference type="PROSITE" id="PS50829"/>
    </source>
</evidence>
<feature type="region of interest" description="Disordered" evidence="1">
    <location>
        <begin position="1"/>
        <end position="36"/>
    </location>
</feature>
<feature type="compositionally biased region" description="Polar residues" evidence="1">
    <location>
        <begin position="767"/>
        <end position="779"/>
    </location>
</feature>
<dbReference type="CDD" id="cd00072">
    <property type="entry name" value="GYF"/>
    <property type="match status" value="1"/>
</dbReference>
<organism evidence="3 4">
    <name type="scientific">Psilocybe cf. subviscida</name>
    <dbReference type="NCBI Taxonomy" id="2480587"/>
    <lineage>
        <taxon>Eukaryota</taxon>
        <taxon>Fungi</taxon>
        <taxon>Dikarya</taxon>
        <taxon>Basidiomycota</taxon>
        <taxon>Agaricomycotina</taxon>
        <taxon>Agaricomycetes</taxon>
        <taxon>Agaricomycetidae</taxon>
        <taxon>Agaricales</taxon>
        <taxon>Agaricineae</taxon>
        <taxon>Strophariaceae</taxon>
        <taxon>Psilocybe</taxon>
    </lineage>
</organism>
<protein>
    <recommendedName>
        <fullName evidence="2">GYF domain-containing protein</fullName>
    </recommendedName>
</protein>
<dbReference type="EMBL" id="JAACJJ010000056">
    <property type="protein sequence ID" value="KAF5312343.1"/>
    <property type="molecule type" value="Genomic_DNA"/>
</dbReference>
<dbReference type="PANTHER" id="PTHR14445">
    <property type="entry name" value="GRB10 INTERACTING GYF PROTEIN"/>
    <property type="match status" value="1"/>
</dbReference>